<evidence type="ECO:0000313" key="2">
    <source>
        <dbReference type="Proteomes" id="UP000275846"/>
    </source>
</evidence>
<reference evidence="1 2" key="2">
    <citation type="submission" date="2018-11" db="EMBL/GenBank/DDBJ databases">
        <authorList>
            <consortium name="Pathogen Informatics"/>
        </authorList>
    </citation>
    <scope>NUCLEOTIDE SEQUENCE [LARGE SCALE GENOMIC DNA]</scope>
    <source>
        <strain evidence="1 2">NST_G2</strain>
    </source>
</reference>
<accession>A0A183TS90</accession>
<name>A0A183TS90_SCHSO</name>
<reference evidence="3" key="1">
    <citation type="submission" date="2016-06" db="UniProtKB">
        <authorList>
            <consortium name="WormBaseParasite"/>
        </authorList>
    </citation>
    <scope>IDENTIFICATION</scope>
</reference>
<evidence type="ECO:0000313" key="1">
    <source>
        <dbReference type="EMBL" id="VDM05724.1"/>
    </source>
</evidence>
<proteinExistence type="predicted"/>
<dbReference type="EMBL" id="UYSU01047114">
    <property type="protein sequence ID" value="VDM05724.1"/>
    <property type="molecule type" value="Genomic_DNA"/>
</dbReference>
<sequence>MEVYLGAVDEGVRPAAILGRLENEPLVVAKPLPPYKSLQSMSLPWDGDSVVTSVLRRLNGSGDLLSPPLLVEALHSRLDAGTGGNNVVVRPALHLCQVFM</sequence>
<dbReference type="Proteomes" id="UP000275846">
    <property type="component" value="Unassembled WGS sequence"/>
</dbReference>
<organism evidence="3">
    <name type="scientific">Schistocephalus solidus</name>
    <name type="common">Tapeworm</name>
    <dbReference type="NCBI Taxonomy" id="70667"/>
    <lineage>
        <taxon>Eukaryota</taxon>
        <taxon>Metazoa</taxon>
        <taxon>Spiralia</taxon>
        <taxon>Lophotrochozoa</taxon>
        <taxon>Platyhelminthes</taxon>
        <taxon>Cestoda</taxon>
        <taxon>Eucestoda</taxon>
        <taxon>Diphyllobothriidea</taxon>
        <taxon>Diphyllobothriidae</taxon>
        <taxon>Schistocephalus</taxon>
    </lineage>
</organism>
<gene>
    <name evidence="1" type="ORF">SSLN_LOCUS19338</name>
</gene>
<protein>
    <submittedName>
        <fullName evidence="1 3">Uncharacterized protein</fullName>
    </submittedName>
</protein>
<dbReference type="AlphaFoldDB" id="A0A183TS90"/>
<keyword evidence="2" id="KW-1185">Reference proteome</keyword>
<dbReference type="WBParaSite" id="SSLN_0002006501-mRNA-1">
    <property type="protein sequence ID" value="SSLN_0002006501-mRNA-1"/>
    <property type="gene ID" value="SSLN_0002006501"/>
</dbReference>
<evidence type="ECO:0000313" key="3">
    <source>
        <dbReference type="WBParaSite" id="SSLN_0002006501-mRNA-1"/>
    </source>
</evidence>